<dbReference type="RefSeq" id="WP_183995702.1">
    <property type="nucleotide sequence ID" value="NZ_BMHW01000005.1"/>
</dbReference>
<comment type="caution">
    <text evidence="2">The sequence shown here is derived from an EMBL/GenBank/DDBJ whole genome shotgun (WGS) entry which is preliminary data.</text>
</comment>
<feature type="region of interest" description="Disordered" evidence="1">
    <location>
        <begin position="1"/>
        <end position="20"/>
    </location>
</feature>
<evidence type="ECO:0000256" key="1">
    <source>
        <dbReference type="SAM" id="MobiDB-lite"/>
    </source>
</evidence>
<evidence type="ECO:0000313" key="2">
    <source>
        <dbReference type="EMBL" id="MBB6164871.1"/>
    </source>
</evidence>
<dbReference type="Proteomes" id="UP000547879">
    <property type="component" value="Unassembled WGS sequence"/>
</dbReference>
<sequence length="140" mass="15696">MNESQFSETKLFSTSTNGDRWSLDTTDGATIVVHTGNAPSGGHQTRTSLAVFLEQNVGKPEHTALLQVLGQSQEEVEQQLQADDTETHSHKTAMEYLRLGGRRLAKVDDNIVSVRSWEDDPSEAEAYWQAHVEPMDREKR</sequence>
<keyword evidence="3" id="KW-1185">Reference proteome</keyword>
<protein>
    <submittedName>
        <fullName evidence="2">Uncharacterized protein</fullName>
    </submittedName>
</protein>
<dbReference type="AlphaFoldDB" id="A0A7W9YAD7"/>
<proteinExistence type="predicted"/>
<evidence type="ECO:0000313" key="3">
    <source>
        <dbReference type="Proteomes" id="UP000547879"/>
    </source>
</evidence>
<gene>
    <name evidence="2" type="ORF">HNQ72_004716</name>
</gene>
<accession>A0A7W9YAD7</accession>
<name>A0A7W9YAD7_9HYPH</name>
<organism evidence="2 3">
    <name type="scientific">Rhizobium wenxiniae</name>
    <dbReference type="NCBI Taxonomy" id="1737357"/>
    <lineage>
        <taxon>Bacteria</taxon>
        <taxon>Pseudomonadati</taxon>
        <taxon>Pseudomonadota</taxon>
        <taxon>Alphaproteobacteria</taxon>
        <taxon>Hyphomicrobiales</taxon>
        <taxon>Rhizobiaceae</taxon>
        <taxon>Rhizobium/Agrobacterium group</taxon>
        <taxon>Rhizobium</taxon>
    </lineage>
</organism>
<dbReference type="EMBL" id="JACHEG010000006">
    <property type="protein sequence ID" value="MBB6164871.1"/>
    <property type="molecule type" value="Genomic_DNA"/>
</dbReference>
<reference evidence="2 3" key="1">
    <citation type="submission" date="2020-08" db="EMBL/GenBank/DDBJ databases">
        <title>Genomic Encyclopedia of Type Strains, Phase IV (KMG-IV): sequencing the most valuable type-strain genomes for metagenomic binning, comparative biology and taxonomic classification.</title>
        <authorList>
            <person name="Goeker M."/>
        </authorList>
    </citation>
    <scope>NUCLEOTIDE SEQUENCE [LARGE SCALE GENOMIC DNA]</scope>
    <source>
        <strain evidence="2 3">DSM 100734</strain>
    </source>
</reference>